<dbReference type="InterPro" id="IPR036249">
    <property type="entry name" value="Thioredoxin-like_sf"/>
</dbReference>
<comment type="caution">
    <text evidence="7">The sequence shown here is derived from an EMBL/GenBank/DDBJ whole genome shotgun (WGS) entry which is preliminary data.</text>
</comment>
<dbReference type="InterPro" id="IPR000866">
    <property type="entry name" value="AhpC/TSA"/>
</dbReference>
<keyword evidence="5" id="KW-0812">Transmembrane</keyword>
<reference evidence="7 8" key="1">
    <citation type="journal article" date="2016" name="Nat. Commun.">
        <title>Thousands of microbial genomes shed light on interconnected biogeochemical processes in an aquifer system.</title>
        <authorList>
            <person name="Anantharaman K."/>
            <person name="Brown C.T."/>
            <person name="Hug L.A."/>
            <person name="Sharon I."/>
            <person name="Castelle C.J."/>
            <person name="Probst A.J."/>
            <person name="Thomas B.C."/>
            <person name="Singh A."/>
            <person name="Wilkins M.J."/>
            <person name="Karaoz U."/>
            <person name="Brodie E.L."/>
            <person name="Williams K.H."/>
            <person name="Hubbard S.S."/>
            <person name="Banfield J.F."/>
        </authorList>
    </citation>
    <scope>NUCLEOTIDE SEQUENCE [LARGE SCALE GENOMIC DNA]</scope>
</reference>
<evidence type="ECO:0000256" key="3">
    <source>
        <dbReference type="ARBA" id="ARBA00023157"/>
    </source>
</evidence>
<dbReference type="PANTHER" id="PTHR42852">
    <property type="entry name" value="THIOL:DISULFIDE INTERCHANGE PROTEIN DSBE"/>
    <property type="match status" value="1"/>
</dbReference>
<keyword evidence="3" id="KW-1015">Disulfide bond</keyword>
<dbReference type="GO" id="GO:0030313">
    <property type="term" value="C:cell envelope"/>
    <property type="evidence" value="ECO:0007669"/>
    <property type="project" value="UniProtKB-SubCell"/>
</dbReference>
<dbReference type="GO" id="GO:0016209">
    <property type="term" value="F:antioxidant activity"/>
    <property type="evidence" value="ECO:0007669"/>
    <property type="project" value="InterPro"/>
</dbReference>
<dbReference type="Gene3D" id="3.40.30.10">
    <property type="entry name" value="Glutaredoxin"/>
    <property type="match status" value="1"/>
</dbReference>
<evidence type="ECO:0000256" key="2">
    <source>
        <dbReference type="ARBA" id="ARBA00022748"/>
    </source>
</evidence>
<dbReference type="AlphaFoldDB" id="A0A1G2E5T6"/>
<dbReference type="SUPFAM" id="SSF52833">
    <property type="entry name" value="Thioredoxin-like"/>
    <property type="match status" value="1"/>
</dbReference>
<proteinExistence type="predicted"/>
<evidence type="ECO:0000256" key="1">
    <source>
        <dbReference type="ARBA" id="ARBA00004196"/>
    </source>
</evidence>
<dbReference type="GO" id="GO:0017004">
    <property type="term" value="P:cytochrome complex assembly"/>
    <property type="evidence" value="ECO:0007669"/>
    <property type="project" value="UniProtKB-KW"/>
</dbReference>
<dbReference type="InterPro" id="IPR013766">
    <property type="entry name" value="Thioredoxin_domain"/>
</dbReference>
<gene>
    <name evidence="7" type="ORF">A2654_00355</name>
</gene>
<dbReference type="GO" id="GO:0016491">
    <property type="term" value="F:oxidoreductase activity"/>
    <property type="evidence" value="ECO:0007669"/>
    <property type="project" value="InterPro"/>
</dbReference>
<dbReference type="EMBL" id="MHMA01000006">
    <property type="protein sequence ID" value="OGZ20611.1"/>
    <property type="molecule type" value="Genomic_DNA"/>
</dbReference>
<keyword evidence="5" id="KW-1133">Transmembrane helix</keyword>
<evidence type="ECO:0000256" key="4">
    <source>
        <dbReference type="ARBA" id="ARBA00023284"/>
    </source>
</evidence>
<accession>A0A1G2E5T6</accession>
<keyword evidence="2" id="KW-0201">Cytochrome c-type biogenesis</keyword>
<evidence type="ECO:0000313" key="8">
    <source>
        <dbReference type="Proteomes" id="UP000178721"/>
    </source>
</evidence>
<evidence type="ECO:0000259" key="6">
    <source>
        <dbReference type="PROSITE" id="PS51352"/>
    </source>
</evidence>
<dbReference type="Proteomes" id="UP000178721">
    <property type="component" value="Unassembled WGS sequence"/>
</dbReference>
<dbReference type="PANTHER" id="PTHR42852:SF6">
    <property type="entry name" value="THIOL:DISULFIDE INTERCHANGE PROTEIN DSBE"/>
    <property type="match status" value="1"/>
</dbReference>
<dbReference type="Pfam" id="PF00578">
    <property type="entry name" value="AhpC-TSA"/>
    <property type="match status" value="1"/>
</dbReference>
<feature type="domain" description="Thioredoxin" evidence="6">
    <location>
        <begin position="41"/>
        <end position="201"/>
    </location>
</feature>
<evidence type="ECO:0000313" key="7">
    <source>
        <dbReference type="EMBL" id="OGZ20611.1"/>
    </source>
</evidence>
<comment type="subcellular location">
    <subcellularLocation>
        <location evidence="1">Cell envelope</location>
    </subcellularLocation>
</comment>
<organism evidence="7 8">
    <name type="scientific">Candidatus Nealsonbacteria bacterium RIFCSPHIGHO2_01_FULL_43_31</name>
    <dbReference type="NCBI Taxonomy" id="1801665"/>
    <lineage>
        <taxon>Bacteria</taxon>
        <taxon>Candidatus Nealsoniibacteriota</taxon>
    </lineage>
</organism>
<evidence type="ECO:0000256" key="5">
    <source>
        <dbReference type="SAM" id="Phobius"/>
    </source>
</evidence>
<name>A0A1G2E5T6_9BACT</name>
<keyword evidence="5" id="KW-0472">Membrane</keyword>
<dbReference type="InterPro" id="IPR050553">
    <property type="entry name" value="Thioredoxin_ResA/DsbE_sf"/>
</dbReference>
<feature type="transmembrane region" description="Helical" evidence="5">
    <location>
        <begin position="7"/>
        <end position="28"/>
    </location>
</feature>
<protein>
    <recommendedName>
        <fullName evidence="6">Thioredoxin domain-containing protein</fullName>
    </recommendedName>
</protein>
<dbReference type="PROSITE" id="PS51352">
    <property type="entry name" value="THIOREDOXIN_2"/>
    <property type="match status" value="1"/>
</dbReference>
<keyword evidence="4" id="KW-0676">Redox-active center</keyword>
<sequence>MIIKKMFLIFLPIILIAGGIILALVNYFPKEVPREKFFFEQAIGKQAPDFSLESIDGKTVELSDYRGRNVVLFFNEGSMCYPACWDQMTAFGNDERFNTDNVAVFSIVVDQRSEWEKIINEVPQFSKARILFDSDRKVSTAYNVMALPSSMHPPSPMHPDGYPGHTYFIIDQEGIVRYVFDDPNMALRNDLLISELSKLGRN</sequence>